<dbReference type="PANTHER" id="PTHR10900">
    <property type="entry name" value="PERIOSTIN-RELATED"/>
    <property type="match status" value="1"/>
</dbReference>
<dbReference type="SUPFAM" id="SSF82153">
    <property type="entry name" value="FAS1 domain"/>
    <property type="match status" value="2"/>
</dbReference>
<evidence type="ECO:0000256" key="1">
    <source>
        <dbReference type="SAM" id="MobiDB-lite"/>
    </source>
</evidence>
<organism evidence="4 5">
    <name type="scientific">Cadophora malorum</name>
    <dbReference type="NCBI Taxonomy" id="108018"/>
    <lineage>
        <taxon>Eukaryota</taxon>
        <taxon>Fungi</taxon>
        <taxon>Dikarya</taxon>
        <taxon>Ascomycota</taxon>
        <taxon>Pezizomycotina</taxon>
        <taxon>Leotiomycetes</taxon>
        <taxon>Helotiales</taxon>
        <taxon>Ploettnerulaceae</taxon>
        <taxon>Cadophora</taxon>
    </lineage>
</organism>
<dbReference type="PROSITE" id="PS50213">
    <property type="entry name" value="FAS1"/>
    <property type="match status" value="2"/>
</dbReference>
<dbReference type="Proteomes" id="UP000664132">
    <property type="component" value="Unassembled WGS sequence"/>
</dbReference>
<feature type="compositionally biased region" description="Low complexity" evidence="1">
    <location>
        <begin position="352"/>
        <end position="377"/>
    </location>
</feature>
<gene>
    <name evidence="4" type="ORF">IFR04_009687</name>
</gene>
<evidence type="ECO:0000313" key="4">
    <source>
        <dbReference type="EMBL" id="KAG4417174.1"/>
    </source>
</evidence>
<feature type="domain" description="FAS1" evidence="3">
    <location>
        <begin position="180"/>
        <end position="308"/>
    </location>
</feature>
<feature type="signal peptide" evidence="2">
    <location>
        <begin position="1"/>
        <end position="22"/>
    </location>
</feature>
<dbReference type="GO" id="GO:0016236">
    <property type="term" value="P:macroautophagy"/>
    <property type="evidence" value="ECO:0007669"/>
    <property type="project" value="TreeGrafter"/>
</dbReference>
<comment type="caution">
    <text evidence="4">The sequence shown here is derived from an EMBL/GenBank/DDBJ whole genome shotgun (WGS) entry which is preliminary data.</text>
</comment>
<evidence type="ECO:0000313" key="5">
    <source>
        <dbReference type="Proteomes" id="UP000664132"/>
    </source>
</evidence>
<evidence type="ECO:0000259" key="3">
    <source>
        <dbReference type="PROSITE" id="PS50213"/>
    </source>
</evidence>
<evidence type="ECO:0000256" key="2">
    <source>
        <dbReference type="SAM" id="SignalP"/>
    </source>
</evidence>
<keyword evidence="2" id="KW-0732">Signal</keyword>
<reference evidence="4" key="1">
    <citation type="submission" date="2021-02" db="EMBL/GenBank/DDBJ databases">
        <title>Genome sequence Cadophora malorum strain M34.</title>
        <authorList>
            <person name="Stefanovic E."/>
            <person name="Vu D."/>
            <person name="Scully C."/>
            <person name="Dijksterhuis J."/>
            <person name="Roader J."/>
            <person name="Houbraken J."/>
        </authorList>
    </citation>
    <scope>NUCLEOTIDE SEQUENCE</scope>
    <source>
        <strain evidence="4">M34</strain>
    </source>
</reference>
<name>A0A8H7TC59_9HELO</name>
<feature type="domain" description="FAS1" evidence="3">
    <location>
        <begin position="27"/>
        <end position="178"/>
    </location>
</feature>
<sequence length="412" mass="43037">MRTQSWRALAVAAVGLFAGIEAQTGSLQDLGSLLADQKNLTTFYSLIKKYPDILLKLPSQSGVTILAPNNDAFDKIPYTQLNSAFENNDQDTIVNVLSYHILQGQKMAAQLIPGTPVFLPTLLNDAKWSNVTGGQVVQNVKQAGDVVVFVSGQGSRSTLTQADLPFSGGVVQVIDSLLIPPTNLTETTTAFNLTSYQGALYATESIDNFTDTPNYTLFAPNNAAFQALGSAISGLSMEDLTSVMDFHVLPNQVIYSTSLLNGTTWATKQGNNITVRHSGNNVYIDSAQLLDSNILLANGVLHVIDNVLNPQGPGAMPNPDLPTQVPAFASASSVANLPFTTAIPCTESCPVSSTSGSETGTASARATTTGSSSAFTTSSSSAFGVAMARETGLVGVGKAGLMVALGGAVMMI</sequence>
<dbReference type="PANTHER" id="PTHR10900:SF77">
    <property type="entry name" value="FI19380P1"/>
    <property type="match status" value="1"/>
</dbReference>
<dbReference type="OrthoDB" id="286301at2759"/>
<protein>
    <recommendedName>
        <fullName evidence="3">FAS1 domain-containing protein</fullName>
    </recommendedName>
</protein>
<dbReference type="EMBL" id="JAFJYH010000162">
    <property type="protein sequence ID" value="KAG4417174.1"/>
    <property type="molecule type" value="Genomic_DNA"/>
</dbReference>
<feature type="region of interest" description="Disordered" evidence="1">
    <location>
        <begin position="348"/>
        <end position="377"/>
    </location>
</feature>
<proteinExistence type="predicted"/>
<dbReference type="AlphaFoldDB" id="A0A8H7TC59"/>
<dbReference type="InterPro" id="IPR000782">
    <property type="entry name" value="FAS1_domain"/>
</dbReference>
<dbReference type="InterPro" id="IPR036378">
    <property type="entry name" value="FAS1_dom_sf"/>
</dbReference>
<dbReference type="Pfam" id="PF02469">
    <property type="entry name" value="Fasciclin"/>
    <property type="match status" value="2"/>
</dbReference>
<dbReference type="SMART" id="SM00554">
    <property type="entry name" value="FAS1"/>
    <property type="match status" value="2"/>
</dbReference>
<feature type="chain" id="PRO_5034366071" description="FAS1 domain-containing protein" evidence="2">
    <location>
        <begin position="23"/>
        <end position="412"/>
    </location>
</feature>
<accession>A0A8H7TC59</accession>
<keyword evidence="5" id="KW-1185">Reference proteome</keyword>
<dbReference type="GO" id="GO:0000329">
    <property type="term" value="C:fungal-type vacuole membrane"/>
    <property type="evidence" value="ECO:0007669"/>
    <property type="project" value="TreeGrafter"/>
</dbReference>
<dbReference type="InterPro" id="IPR050904">
    <property type="entry name" value="Adhesion/Biosynth-related"/>
</dbReference>
<dbReference type="Gene3D" id="2.30.180.10">
    <property type="entry name" value="FAS1 domain"/>
    <property type="match status" value="2"/>
</dbReference>